<proteinExistence type="inferred from homology"/>
<dbReference type="SMART" id="SM01011">
    <property type="entry name" value="AMP_N"/>
    <property type="match status" value="1"/>
</dbReference>
<sequence>MLRYLGSSNLKRVLQRKCVRYISISGITLQSQKFLNRQRPPFQSGQPLYETRPFLLKPGELTAGITATEYFERRLKLARRLPPKSCVILAGAQVKYASGPVFYPFQQDNDFYYLTGWNEPDSVMVLEKPTNNIEDTVLHLIVPPKDAFSEQWEGYRTGTEGACEIFNADEATDTRQLSVYITKIVQRNDYIYFDKPKENTDSRASSFFESFFSVSSHPPSAISINDIIKQSGTHKKVRGIKKVIADLRSLKSPAEIKIMRRAGQISGRAYNQAYAQRFRNERTLKSFLEYQFVSGGCEKSAYVPVVATGENALCIHYTRNDDVMYDDELVLVDAAGSLGGYCSDISRTWPVSGRFTAAQKDLYEAVLNVQRKCIKLCVSSNFYSLHDIHEKSVSYMKEELKNVGLTNLQTWDVTKLYPHYIGHNLGLDVHDVPEVSRHQPLQQGQVITIEPGLYIPDDPKYPSYFRNIGIRIEDDIAVGLDSYTNLTVEAAKEIVDIEDIAQNGIKSKFESDVTIPLK</sequence>
<dbReference type="Proteomes" id="UP000190831">
    <property type="component" value="Chromosome B"/>
</dbReference>
<dbReference type="OrthoDB" id="4215474at2759"/>
<evidence type="ECO:0000313" key="9">
    <source>
        <dbReference type="Proteomes" id="UP000190831"/>
    </source>
</evidence>
<dbReference type="GO" id="GO:0030145">
    <property type="term" value="F:manganese ion binding"/>
    <property type="evidence" value="ECO:0007669"/>
    <property type="project" value="InterPro"/>
</dbReference>
<dbReference type="Gene3D" id="3.40.350.10">
    <property type="entry name" value="Creatinase/prolidase N-terminal domain"/>
    <property type="match status" value="1"/>
</dbReference>
<evidence type="ECO:0000256" key="6">
    <source>
        <dbReference type="RuleBase" id="RU000590"/>
    </source>
</evidence>
<dbReference type="PROSITE" id="PS00491">
    <property type="entry name" value="PROLINE_PEPTIDASE"/>
    <property type="match status" value="1"/>
</dbReference>
<dbReference type="InterPro" id="IPR029149">
    <property type="entry name" value="Creatin/AminoP/Spt16_N"/>
</dbReference>
<dbReference type="InterPro" id="IPR007865">
    <property type="entry name" value="Aminopep_P_N"/>
</dbReference>
<dbReference type="CDD" id="cd01087">
    <property type="entry name" value="Prolidase"/>
    <property type="match status" value="1"/>
</dbReference>
<dbReference type="GO" id="GO:0070006">
    <property type="term" value="F:metalloaminopeptidase activity"/>
    <property type="evidence" value="ECO:0007669"/>
    <property type="project" value="InterPro"/>
</dbReference>
<evidence type="ECO:0000313" key="8">
    <source>
        <dbReference type="EMBL" id="SCV99873.1"/>
    </source>
</evidence>
<dbReference type="GO" id="GO:0005739">
    <property type="term" value="C:mitochondrion"/>
    <property type="evidence" value="ECO:0007669"/>
    <property type="project" value="TreeGrafter"/>
</dbReference>
<keyword evidence="4" id="KW-0378">Hydrolase</keyword>
<dbReference type="AlphaFoldDB" id="A0A1G4M7Q3"/>
<dbReference type="InterPro" id="IPR036005">
    <property type="entry name" value="Creatinase/aminopeptidase-like"/>
</dbReference>
<evidence type="ECO:0000256" key="5">
    <source>
        <dbReference type="ARBA" id="ARBA00023211"/>
    </source>
</evidence>
<keyword evidence="9" id="KW-1185">Reference proteome</keyword>
<dbReference type="Pfam" id="PF05195">
    <property type="entry name" value="AMP_N"/>
    <property type="match status" value="1"/>
</dbReference>
<evidence type="ECO:0000256" key="1">
    <source>
        <dbReference type="ARBA" id="ARBA00001936"/>
    </source>
</evidence>
<dbReference type="SUPFAM" id="SSF53092">
    <property type="entry name" value="Creatinase/prolidase N-terminal domain"/>
    <property type="match status" value="1"/>
</dbReference>
<organism evidence="8 9">
    <name type="scientific">Lachancea fermentati</name>
    <name type="common">Zygosaccharomyces fermentati</name>
    <dbReference type="NCBI Taxonomy" id="4955"/>
    <lineage>
        <taxon>Eukaryota</taxon>
        <taxon>Fungi</taxon>
        <taxon>Dikarya</taxon>
        <taxon>Ascomycota</taxon>
        <taxon>Saccharomycotina</taxon>
        <taxon>Saccharomycetes</taxon>
        <taxon>Saccharomycetales</taxon>
        <taxon>Saccharomycetaceae</taxon>
        <taxon>Lachancea</taxon>
    </lineage>
</organism>
<dbReference type="FunFam" id="3.90.230.10:FF:000026">
    <property type="entry name" value="Intermediate cleaving peptidase 55"/>
    <property type="match status" value="1"/>
</dbReference>
<keyword evidence="5" id="KW-0464">Manganese</keyword>
<dbReference type="GO" id="GO:0006508">
    <property type="term" value="P:proteolysis"/>
    <property type="evidence" value="ECO:0007669"/>
    <property type="project" value="TreeGrafter"/>
</dbReference>
<dbReference type="EMBL" id="LT598489">
    <property type="protein sequence ID" value="SCV99873.1"/>
    <property type="molecule type" value="Genomic_DNA"/>
</dbReference>
<comment type="cofactor">
    <cofactor evidence="1">
        <name>Mn(2+)</name>
        <dbReference type="ChEBI" id="CHEBI:29035"/>
    </cofactor>
</comment>
<dbReference type="Gene3D" id="3.90.230.10">
    <property type="entry name" value="Creatinase/methionine aminopeptidase superfamily"/>
    <property type="match status" value="1"/>
</dbReference>
<protein>
    <submittedName>
        <fullName evidence="8">LAFE_0B04390g1_1</fullName>
    </submittedName>
</protein>
<comment type="similarity">
    <text evidence="2 6">Belongs to the peptidase M24B family.</text>
</comment>
<evidence type="ECO:0000256" key="4">
    <source>
        <dbReference type="ARBA" id="ARBA00022801"/>
    </source>
</evidence>
<dbReference type="STRING" id="4955.A0A1G4M7Q3"/>
<evidence type="ECO:0000256" key="2">
    <source>
        <dbReference type="ARBA" id="ARBA00008766"/>
    </source>
</evidence>
<accession>A0A1G4M7Q3</accession>
<name>A0A1G4M7Q3_LACFM</name>
<keyword evidence="3 6" id="KW-0479">Metal-binding</keyword>
<dbReference type="InterPro" id="IPR001131">
    <property type="entry name" value="Peptidase_M24B_aminopep-P_CS"/>
</dbReference>
<evidence type="ECO:0000256" key="3">
    <source>
        <dbReference type="ARBA" id="ARBA00022723"/>
    </source>
</evidence>
<dbReference type="PANTHER" id="PTHR43226">
    <property type="entry name" value="XAA-PRO AMINOPEPTIDASE 3"/>
    <property type="match status" value="1"/>
</dbReference>
<feature type="domain" description="Aminopeptidase P N-terminal" evidence="7">
    <location>
        <begin position="65"/>
        <end position="202"/>
    </location>
</feature>
<gene>
    <name evidence="8" type="ORF">LAFE_0B04390G</name>
</gene>
<dbReference type="PANTHER" id="PTHR43226:SF4">
    <property type="entry name" value="XAA-PRO AMINOPEPTIDASE 3"/>
    <property type="match status" value="1"/>
</dbReference>
<dbReference type="OMA" id="DSYFWYL"/>
<dbReference type="Pfam" id="PF00557">
    <property type="entry name" value="Peptidase_M24"/>
    <property type="match status" value="1"/>
</dbReference>
<evidence type="ECO:0000259" key="7">
    <source>
        <dbReference type="SMART" id="SM01011"/>
    </source>
</evidence>
<reference evidence="9" key="1">
    <citation type="submission" date="2016-03" db="EMBL/GenBank/DDBJ databases">
        <authorList>
            <person name="Devillers H."/>
        </authorList>
    </citation>
    <scope>NUCLEOTIDE SEQUENCE [LARGE SCALE GENOMIC DNA]</scope>
</reference>
<dbReference type="SUPFAM" id="SSF55920">
    <property type="entry name" value="Creatinase/aminopeptidase"/>
    <property type="match status" value="1"/>
</dbReference>
<dbReference type="InterPro" id="IPR000994">
    <property type="entry name" value="Pept_M24"/>
</dbReference>
<dbReference type="InterPro" id="IPR052433">
    <property type="entry name" value="X-Pro_dipept-like"/>
</dbReference>